<sequence>MAEAIGIAASVIGIVGFAGQVLQGCQIVRTFLDDFKDAPAYIDDLKAILQAFQTSLTTLMSKYSDEAPGGEDLRLALEYSGKCIQSLQAIIDKLQRVSPGPKLSFAIVRWKSKIIKEVENLKMAMALLNSAQMNQVGTALDNVYGQLVQSQINTQGLYTLVKQTQRISLIPAPSWRQNYRRRPTKLASGESSSSKINRIRTSGPQKLQLGIEEDHTIPLSILDAKRELGPANSPLPKRDSTALAEFQKDRYFNFGSSDYLPSDYIEAVKDTIRGVLVEYFFQTRSPSGMEAITNINSPPSTVFQKQKGTIRTRGILSQEFEEQKFQRALGLVTVTRTTTKWRTSHMDSSYYIETRIQVYLDPAPQNDPPLRLRLFCISTFDGTPRYEPRFDPALRVSNRVRYNDPIVVACRNGDLDKVRMLFASGNASPYDCCEADINISLLDIVFKQLMLNLDAPAGPANYMAKLHILFKYLVNLGLDPGELNRQYRQPNPFVDTRCDRFYTLRCSYCFERIEGIYYDCKLCACGDFCLCQPCIEAGRRCQDPEHHEMQQLVDSRISRTMLGYKPLESLASIYYAKENAPYLVDVARTILCHSKQDPFEETYGGFFEWKRCEALTHIESPVLKLISHQQEWVFSVDQIEPENLSDIELSNIPLAWKPPDPVGLLLRAWTDLLASPENQSMVFEQLSYLLDNDDVHAEFYSRAATIINQNPSYISFLLWTNYMWPTRKLSLEILLPRCIETRLIKGFLIFLSKYYTTEEPPFPFDENFHCEEGDDKTYKCLLLTRRVAEGIATDIGDAHKLGFCLAKSPWISNELMIFYEGSYGAVWLWI</sequence>
<protein>
    <submittedName>
        <fullName evidence="1">Uncharacterized protein</fullName>
    </submittedName>
</protein>
<organism evidence="1 2">
    <name type="scientific">Hyaloscypha variabilis (strain UAMH 11265 / GT02V1 / F)</name>
    <name type="common">Meliniomyces variabilis</name>
    <dbReference type="NCBI Taxonomy" id="1149755"/>
    <lineage>
        <taxon>Eukaryota</taxon>
        <taxon>Fungi</taxon>
        <taxon>Dikarya</taxon>
        <taxon>Ascomycota</taxon>
        <taxon>Pezizomycotina</taxon>
        <taxon>Leotiomycetes</taxon>
        <taxon>Helotiales</taxon>
        <taxon>Hyaloscyphaceae</taxon>
        <taxon>Hyaloscypha</taxon>
        <taxon>Hyaloscypha variabilis</taxon>
    </lineage>
</organism>
<reference evidence="1 2" key="1">
    <citation type="submission" date="2016-04" db="EMBL/GenBank/DDBJ databases">
        <title>A degradative enzymes factory behind the ericoid mycorrhizal symbiosis.</title>
        <authorList>
            <consortium name="DOE Joint Genome Institute"/>
            <person name="Martino E."/>
            <person name="Morin E."/>
            <person name="Grelet G."/>
            <person name="Kuo A."/>
            <person name="Kohler A."/>
            <person name="Daghino S."/>
            <person name="Barry K."/>
            <person name="Choi C."/>
            <person name="Cichocki N."/>
            <person name="Clum A."/>
            <person name="Copeland A."/>
            <person name="Hainaut M."/>
            <person name="Haridas S."/>
            <person name="Labutti K."/>
            <person name="Lindquist E."/>
            <person name="Lipzen A."/>
            <person name="Khouja H.-R."/>
            <person name="Murat C."/>
            <person name="Ohm R."/>
            <person name="Olson A."/>
            <person name="Spatafora J."/>
            <person name="Veneault-Fourrey C."/>
            <person name="Henrissat B."/>
            <person name="Grigoriev I."/>
            <person name="Martin F."/>
            <person name="Perotto S."/>
        </authorList>
    </citation>
    <scope>NUCLEOTIDE SEQUENCE [LARGE SCALE GENOMIC DNA]</scope>
    <source>
        <strain evidence="1 2">F</strain>
    </source>
</reference>
<dbReference type="AlphaFoldDB" id="A0A2J6RUB0"/>
<dbReference type="EMBL" id="KZ613943">
    <property type="protein sequence ID" value="PMD42107.1"/>
    <property type="molecule type" value="Genomic_DNA"/>
</dbReference>
<evidence type="ECO:0000313" key="1">
    <source>
        <dbReference type="EMBL" id="PMD42107.1"/>
    </source>
</evidence>
<accession>A0A2J6RUB0</accession>
<dbReference type="Proteomes" id="UP000235786">
    <property type="component" value="Unassembled WGS sequence"/>
</dbReference>
<dbReference type="OrthoDB" id="3200163at2759"/>
<gene>
    <name evidence="1" type="ORF">L207DRAFT_564508</name>
</gene>
<keyword evidence="2" id="KW-1185">Reference proteome</keyword>
<proteinExistence type="predicted"/>
<name>A0A2J6RUB0_HYAVF</name>
<evidence type="ECO:0000313" key="2">
    <source>
        <dbReference type="Proteomes" id="UP000235786"/>
    </source>
</evidence>